<feature type="repeat" description="MBT" evidence="2">
    <location>
        <begin position="39"/>
        <end position="136"/>
    </location>
</feature>
<dbReference type="GO" id="GO:0042393">
    <property type="term" value="F:histone binding"/>
    <property type="evidence" value="ECO:0007669"/>
    <property type="project" value="TreeGrafter"/>
</dbReference>
<dbReference type="Pfam" id="PF02820">
    <property type="entry name" value="MBT"/>
    <property type="match status" value="1"/>
</dbReference>
<dbReference type="InterPro" id="IPR050548">
    <property type="entry name" value="PcG_chromatin_remod_factors"/>
</dbReference>
<dbReference type="EMBL" id="CAJOBJ010143804">
    <property type="protein sequence ID" value="CAF4774919.1"/>
    <property type="molecule type" value="Genomic_DNA"/>
</dbReference>
<dbReference type="Gene3D" id="2.30.30.140">
    <property type="match status" value="1"/>
</dbReference>
<dbReference type="PANTHER" id="PTHR12247">
    <property type="entry name" value="POLYCOMB GROUP PROTEIN"/>
    <property type="match status" value="1"/>
</dbReference>
<name>A0A8S3B6H1_9BILA</name>
<dbReference type="PANTHER" id="PTHR12247:SF104">
    <property type="entry name" value="POLYCOMB PROTEIN SFMBT"/>
    <property type="match status" value="1"/>
</dbReference>
<dbReference type="GO" id="GO:0005634">
    <property type="term" value="C:nucleus"/>
    <property type="evidence" value="ECO:0007669"/>
    <property type="project" value="InterPro"/>
</dbReference>
<reference evidence="4" key="1">
    <citation type="submission" date="2021-02" db="EMBL/GenBank/DDBJ databases">
        <authorList>
            <person name="Nowell W R."/>
        </authorList>
    </citation>
    <scope>NUCLEOTIDE SEQUENCE</scope>
</reference>
<gene>
    <name evidence="3" type="ORF">BYL167_LOCUS30335</name>
    <name evidence="4" type="ORF">GIL414_LOCUS46099</name>
</gene>
<comment type="caution">
    <text evidence="4">The sequence shown here is derived from an EMBL/GenBank/DDBJ whole genome shotgun (WGS) entry which is preliminary data.</text>
</comment>
<evidence type="ECO:0000256" key="1">
    <source>
        <dbReference type="ARBA" id="ARBA00022737"/>
    </source>
</evidence>
<keyword evidence="1" id="KW-0677">Repeat</keyword>
<organism evidence="4 5">
    <name type="scientific">Rotaria magnacalcarata</name>
    <dbReference type="NCBI Taxonomy" id="392030"/>
    <lineage>
        <taxon>Eukaryota</taxon>
        <taxon>Metazoa</taxon>
        <taxon>Spiralia</taxon>
        <taxon>Gnathifera</taxon>
        <taxon>Rotifera</taxon>
        <taxon>Eurotatoria</taxon>
        <taxon>Bdelloidea</taxon>
        <taxon>Philodinida</taxon>
        <taxon>Philodinidae</taxon>
        <taxon>Rotaria</taxon>
    </lineage>
</organism>
<dbReference type="Proteomes" id="UP000681967">
    <property type="component" value="Unassembled WGS sequence"/>
</dbReference>
<dbReference type="PROSITE" id="PS51079">
    <property type="entry name" value="MBT"/>
    <property type="match status" value="1"/>
</dbReference>
<dbReference type="Proteomes" id="UP000681720">
    <property type="component" value="Unassembled WGS sequence"/>
</dbReference>
<evidence type="ECO:0000313" key="5">
    <source>
        <dbReference type="Proteomes" id="UP000681720"/>
    </source>
</evidence>
<dbReference type="AlphaFoldDB" id="A0A8S3B6H1"/>
<dbReference type="SMART" id="SM00561">
    <property type="entry name" value="MBT"/>
    <property type="match status" value="1"/>
</dbReference>
<dbReference type="EMBL" id="CAJOBH010049391">
    <property type="protein sequence ID" value="CAF4371442.1"/>
    <property type="molecule type" value="Genomic_DNA"/>
</dbReference>
<protein>
    <submittedName>
        <fullName evidence="4">Uncharacterized protein</fullName>
    </submittedName>
</protein>
<proteinExistence type="predicted"/>
<evidence type="ECO:0000256" key="2">
    <source>
        <dbReference type="PROSITE-ProRule" id="PRU00459"/>
    </source>
</evidence>
<sequence length="136" mass="15195">MLTTPDETGSIPFVIPNNINSSHTNGHTTSTTLPDTTTFNWGNYLKTTDSHAAPVSYFCHAPLYDMWSQLTSGMKLEVINTDCSSNSNDTKEKVFWFAYIVRVEGYLALVRYEGCGEDSSMDFWCNLCSKDVHCVG</sequence>
<accession>A0A8S3B6H1</accession>
<feature type="non-terminal residue" evidence="4">
    <location>
        <position position="136"/>
    </location>
</feature>
<evidence type="ECO:0000313" key="4">
    <source>
        <dbReference type="EMBL" id="CAF4774919.1"/>
    </source>
</evidence>
<evidence type="ECO:0000313" key="3">
    <source>
        <dbReference type="EMBL" id="CAF4371442.1"/>
    </source>
</evidence>
<dbReference type="SUPFAM" id="SSF63748">
    <property type="entry name" value="Tudor/PWWP/MBT"/>
    <property type="match status" value="1"/>
</dbReference>
<dbReference type="InterPro" id="IPR004092">
    <property type="entry name" value="Mbt"/>
</dbReference>
<dbReference type="GO" id="GO:0045892">
    <property type="term" value="P:negative regulation of DNA-templated transcription"/>
    <property type="evidence" value="ECO:0007669"/>
    <property type="project" value="TreeGrafter"/>
</dbReference>
<dbReference type="GO" id="GO:0003682">
    <property type="term" value="F:chromatin binding"/>
    <property type="evidence" value="ECO:0007669"/>
    <property type="project" value="TreeGrafter"/>
</dbReference>